<dbReference type="InterPro" id="IPR013525">
    <property type="entry name" value="ABC2_TM"/>
</dbReference>
<evidence type="ECO:0000256" key="7">
    <source>
        <dbReference type="ARBA" id="ARBA00023136"/>
    </source>
</evidence>
<comment type="caution">
    <text evidence="10">The sequence shown here is derived from an EMBL/GenBank/DDBJ whole genome shotgun (WGS) entry which is preliminary data.</text>
</comment>
<keyword evidence="6 8" id="KW-1133">Transmembrane helix</keyword>
<keyword evidence="5 8" id="KW-0812">Transmembrane</keyword>
<feature type="transmembrane region" description="Helical" evidence="8">
    <location>
        <begin position="182"/>
        <end position="205"/>
    </location>
</feature>
<comment type="similarity">
    <text evidence="2">Belongs to the ABC-2 integral membrane protein family.</text>
</comment>
<dbReference type="GO" id="GO:0140359">
    <property type="term" value="F:ABC-type transporter activity"/>
    <property type="evidence" value="ECO:0007669"/>
    <property type="project" value="InterPro"/>
</dbReference>
<gene>
    <name evidence="10" type="ORF">ADN00_06545</name>
</gene>
<feature type="transmembrane region" description="Helical" evidence="8">
    <location>
        <begin position="126"/>
        <end position="145"/>
    </location>
</feature>
<comment type="subcellular location">
    <subcellularLocation>
        <location evidence="1">Cell inner membrane</location>
        <topology evidence="1">Multi-pass membrane protein</topology>
    </subcellularLocation>
</comment>
<keyword evidence="7 8" id="KW-0472">Membrane</keyword>
<reference evidence="10 11" key="1">
    <citation type="submission" date="2015-07" db="EMBL/GenBank/DDBJ databases">
        <title>Genome sequence of Ornatilinea apprima DSM 23815.</title>
        <authorList>
            <person name="Hemp J."/>
            <person name="Ward L.M."/>
            <person name="Pace L.A."/>
            <person name="Fischer W.W."/>
        </authorList>
    </citation>
    <scope>NUCLEOTIDE SEQUENCE [LARGE SCALE GENOMIC DNA]</scope>
    <source>
        <strain evidence="10 11">P3M-1</strain>
    </source>
</reference>
<dbReference type="EMBL" id="LGCL01000016">
    <property type="protein sequence ID" value="KPL78862.1"/>
    <property type="molecule type" value="Genomic_DNA"/>
</dbReference>
<sequence length="214" mass="24236">MVILAFVFSTIYNVPFADFGIYIFSGLLPWQLMSNSIIGGTMSIIYAEGYLKKVYTPKILFPLVTVSTEAVNFSLSLFSLFILAFLLGAKIGVSLLFLPFAIIITFLFVLGIVLVVSVATIYFRDLYNIVQVVFTALFYLVPVVYKISIIPENYQVFYKLNPFFYFIDLFHKIIYESIIPSAAHWGVCLGLSLVALLLGLFILNLKEQDLIFRL</sequence>
<dbReference type="STRING" id="1134406.ADN00_06545"/>
<evidence type="ECO:0000256" key="1">
    <source>
        <dbReference type="ARBA" id="ARBA00004429"/>
    </source>
</evidence>
<dbReference type="Pfam" id="PF01061">
    <property type="entry name" value="ABC2_membrane"/>
    <property type="match status" value="1"/>
</dbReference>
<dbReference type="PANTHER" id="PTHR30413">
    <property type="entry name" value="INNER MEMBRANE TRANSPORT PERMEASE"/>
    <property type="match status" value="1"/>
</dbReference>
<evidence type="ECO:0000256" key="2">
    <source>
        <dbReference type="ARBA" id="ARBA00007783"/>
    </source>
</evidence>
<keyword evidence="4" id="KW-1003">Cell membrane</keyword>
<evidence type="ECO:0000313" key="10">
    <source>
        <dbReference type="EMBL" id="KPL78862.1"/>
    </source>
</evidence>
<keyword evidence="3" id="KW-0813">Transport</keyword>
<dbReference type="AlphaFoldDB" id="A0A0P6X9X7"/>
<evidence type="ECO:0000256" key="8">
    <source>
        <dbReference type="SAM" id="Phobius"/>
    </source>
</evidence>
<evidence type="ECO:0000259" key="9">
    <source>
        <dbReference type="Pfam" id="PF01061"/>
    </source>
</evidence>
<accession>A0A0P6X9X7</accession>
<name>A0A0P6X9X7_9CHLR</name>
<feature type="transmembrane region" description="Helical" evidence="8">
    <location>
        <begin position="93"/>
        <end position="119"/>
    </location>
</feature>
<protein>
    <recommendedName>
        <fullName evidence="9">ABC-2 type transporter transmembrane domain-containing protein</fullName>
    </recommendedName>
</protein>
<feature type="transmembrane region" description="Helical" evidence="8">
    <location>
        <begin position="27"/>
        <end position="47"/>
    </location>
</feature>
<feature type="transmembrane region" description="Helical" evidence="8">
    <location>
        <begin position="59"/>
        <end position="87"/>
    </location>
</feature>
<evidence type="ECO:0000256" key="6">
    <source>
        <dbReference type="ARBA" id="ARBA00022989"/>
    </source>
</evidence>
<dbReference type="GO" id="GO:0005886">
    <property type="term" value="C:plasma membrane"/>
    <property type="evidence" value="ECO:0007669"/>
    <property type="project" value="UniProtKB-SubCell"/>
</dbReference>
<dbReference type="Proteomes" id="UP000050417">
    <property type="component" value="Unassembled WGS sequence"/>
</dbReference>
<dbReference type="PANTHER" id="PTHR30413:SF8">
    <property type="entry name" value="TRANSPORT PERMEASE PROTEIN"/>
    <property type="match status" value="1"/>
</dbReference>
<evidence type="ECO:0000256" key="3">
    <source>
        <dbReference type="ARBA" id="ARBA00022448"/>
    </source>
</evidence>
<proteinExistence type="inferred from homology"/>
<keyword evidence="11" id="KW-1185">Reference proteome</keyword>
<feature type="domain" description="ABC-2 type transporter transmembrane" evidence="9">
    <location>
        <begin position="2"/>
        <end position="175"/>
    </location>
</feature>
<organism evidence="10 11">
    <name type="scientific">Ornatilinea apprima</name>
    <dbReference type="NCBI Taxonomy" id="1134406"/>
    <lineage>
        <taxon>Bacteria</taxon>
        <taxon>Bacillati</taxon>
        <taxon>Chloroflexota</taxon>
        <taxon>Anaerolineae</taxon>
        <taxon>Anaerolineales</taxon>
        <taxon>Anaerolineaceae</taxon>
        <taxon>Ornatilinea</taxon>
    </lineage>
</organism>
<evidence type="ECO:0000313" key="11">
    <source>
        <dbReference type="Proteomes" id="UP000050417"/>
    </source>
</evidence>
<dbReference type="GO" id="GO:0015920">
    <property type="term" value="P:lipopolysaccharide transport"/>
    <property type="evidence" value="ECO:0007669"/>
    <property type="project" value="TreeGrafter"/>
</dbReference>
<evidence type="ECO:0000256" key="4">
    <source>
        <dbReference type="ARBA" id="ARBA00022475"/>
    </source>
</evidence>
<evidence type="ECO:0000256" key="5">
    <source>
        <dbReference type="ARBA" id="ARBA00022692"/>
    </source>
</evidence>